<dbReference type="Gene3D" id="1.20.120.450">
    <property type="entry name" value="dinb family like domain"/>
    <property type="match status" value="1"/>
</dbReference>
<dbReference type="Proteomes" id="UP001500784">
    <property type="component" value="Unassembled WGS sequence"/>
</dbReference>
<protein>
    <submittedName>
        <fullName evidence="1">DinB family protein</fullName>
    </submittedName>
</protein>
<comment type="caution">
    <text evidence="1">The sequence shown here is derived from an EMBL/GenBank/DDBJ whole genome shotgun (WGS) entry which is preliminary data.</text>
</comment>
<dbReference type="EMBL" id="BAAALV010000004">
    <property type="protein sequence ID" value="GAA1917247.1"/>
    <property type="molecule type" value="Genomic_DNA"/>
</dbReference>
<evidence type="ECO:0000313" key="2">
    <source>
        <dbReference type="Proteomes" id="UP001500784"/>
    </source>
</evidence>
<dbReference type="InterPro" id="IPR007061">
    <property type="entry name" value="MST-like"/>
</dbReference>
<name>A0ABN2PBC2_9MICC</name>
<dbReference type="RefSeq" id="WP_246167732.1">
    <property type="nucleotide sequence ID" value="NZ_BAAALV010000004.1"/>
</dbReference>
<dbReference type="Pfam" id="PF04978">
    <property type="entry name" value="MST"/>
    <property type="match status" value="1"/>
</dbReference>
<gene>
    <name evidence="1" type="ORF">GCM10009688_22900</name>
</gene>
<accession>A0ABN2PBC2</accession>
<dbReference type="SUPFAM" id="SSF109854">
    <property type="entry name" value="DinB/YfiT-like putative metalloenzymes"/>
    <property type="match status" value="1"/>
</dbReference>
<sequence length="167" mass="18359">MKPDSRDAYFAPLDVQISTFIDQHRSMLAASLDGLTEEEARRRLVPSKTTLLGLVKHAAFVEGVWFGEAVTGASRTELSIPATPDESFDLQETDAIESVLADYAVAVAQSRRAVAGMDSDTLLPGNRRGPLPLRWVQQHLLRELAQHCGHADILRELILAARSQAQE</sequence>
<organism evidence="1 2">
    <name type="scientific">Arthrobacter gandavensis</name>
    <dbReference type="NCBI Taxonomy" id="169960"/>
    <lineage>
        <taxon>Bacteria</taxon>
        <taxon>Bacillati</taxon>
        <taxon>Actinomycetota</taxon>
        <taxon>Actinomycetes</taxon>
        <taxon>Micrococcales</taxon>
        <taxon>Micrococcaceae</taxon>
        <taxon>Arthrobacter</taxon>
    </lineage>
</organism>
<keyword evidence="2" id="KW-1185">Reference proteome</keyword>
<dbReference type="InterPro" id="IPR034660">
    <property type="entry name" value="DinB/YfiT-like"/>
</dbReference>
<evidence type="ECO:0000313" key="1">
    <source>
        <dbReference type="EMBL" id="GAA1917247.1"/>
    </source>
</evidence>
<proteinExistence type="predicted"/>
<reference evidence="1 2" key="1">
    <citation type="journal article" date="2019" name="Int. J. Syst. Evol. Microbiol.">
        <title>The Global Catalogue of Microorganisms (GCM) 10K type strain sequencing project: providing services to taxonomists for standard genome sequencing and annotation.</title>
        <authorList>
            <consortium name="The Broad Institute Genomics Platform"/>
            <consortium name="The Broad Institute Genome Sequencing Center for Infectious Disease"/>
            <person name="Wu L."/>
            <person name="Ma J."/>
        </authorList>
    </citation>
    <scope>NUCLEOTIDE SEQUENCE [LARGE SCALE GENOMIC DNA]</scope>
    <source>
        <strain evidence="1 2">JCM 13316</strain>
    </source>
</reference>